<dbReference type="AlphaFoldDB" id="A0A0M1N0H1"/>
<name>A0A0M1N0H1_9MOLU</name>
<accession>A0A0M1N0H1</accession>
<keyword evidence="1" id="KW-0472">Membrane</keyword>
<evidence type="ECO:0000256" key="1">
    <source>
        <dbReference type="SAM" id="Phobius"/>
    </source>
</evidence>
<dbReference type="PATRIC" id="fig|479893.3.peg.365"/>
<feature type="transmembrane region" description="Helical" evidence="1">
    <location>
        <begin position="30"/>
        <end position="51"/>
    </location>
</feature>
<dbReference type="Proteomes" id="UP000037386">
    <property type="component" value="Unassembled WGS sequence"/>
</dbReference>
<evidence type="ECO:0000313" key="3">
    <source>
        <dbReference type="Proteomes" id="UP000037386"/>
    </source>
</evidence>
<keyword evidence="1" id="KW-1133">Transmembrane helix</keyword>
<proteinExistence type="predicted"/>
<reference evidence="3" key="1">
    <citation type="submission" date="2015-05" db="EMBL/GenBank/DDBJ databases">
        <title>Draft genome sequence of 'Candidatus Phytoplasma Pruni' strain CX, a plant pathogenic bacterium.</title>
        <authorList>
            <person name="Lee I.-M."/>
            <person name="Bottner-Parker K.D."/>
            <person name="Shao J."/>
            <person name="Gundersen-Rindal D.E."/>
            <person name="Zhao Y."/>
            <person name="Davis R.E."/>
        </authorList>
    </citation>
    <scope>NUCLEOTIDE SEQUENCE [LARGE SCALE GENOMIC DNA]</scope>
    <source>
        <strain evidence="3">CX</strain>
    </source>
</reference>
<comment type="caution">
    <text evidence="2">The sequence shown here is derived from an EMBL/GenBank/DDBJ whole genome shotgun (WGS) entry which is preliminary data.</text>
</comment>
<protein>
    <submittedName>
        <fullName evidence="2">Uncharacterized protein</fullName>
    </submittedName>
</protein>
<dbReference type="EMBL" id="LHCF01000007">
    <property type="protein sequence ID" value="KOR75449.1"/>
    <property type="molecule type" value="Genomic_DNA"/>
</dbReference>
<organism evidence="2 3">
    <name type="scientific">Candidatus Phytoplasma pruni</name>
    <dbReference type="NCBI Taxonomy" id="479893"/>
    <lineage>
        <taxon>Bacteria</taxon>
        <taxon>Bacillati</taxon>
        <taxon>Mycoplasmatota</taxon>
        <taxon>Mollicutes</taxon>
        <taxon>Acholeplasmatales</taxon>
        <taxon>Acholeplasmataceae</taxon>
        <taxon>Candidatus Phytoplasma</taxon>
        <taxon>16SrIII (X-disease group)</taxon>
    </lineage>
</organism>
<keyword evidence="1" id="KW-0812">Transmembrane</keyword>
<sequence length="127" mass="14380">MSKAEQNKEILAEAIGKKRVNYQTASLKSVIGKSFIFIALFVFSVLSVRLLKEIPPMKNVFKEFHTSIENSNKKSMAEKEAAKSNYPVKAETTSTTYDITKDKLIFIMSGLTNILKNHLMMVFLITK</sequence>
<gene>
    <name evidence="2" type="ORF">CPX_001572</name>
</gene>
<evidence type="ECO:0000313" key="2">
    <source>
        <dbReference type="EMBL" id="KOR75449.1"/>
    </source>
</evidence>